<evidence type="ECO:0008006" key="3">
    <source>
        <dbReference type="Google" id="ProtNLM"/>
    </source>
</evidence>
<reference evidence="1 2" key="1">
    <citation type="submission" date="2021-01" db="EMBL/GenBank/DDBJ databases">
        <title>Prevotella A2931 sp. nov.</title>
        <authorList>
            <person name="Buhl M."/>
            <person name="Oberhettinger P."/>
        </authorList>
    </citation>
    <scope>NUCLEOTIDE SEQUENCE [LARGE SCALE GENOMIC DNA]</scope>
    <source>
        <strain evidence="1 2">A2931</strain>
    </source>
</reference>
<protein>
    <recommendedName>
        <fullName evidence="3">Lipoprotein</fullName>
    </recommendedName>
</protein>
<gene>
    <name evidence="1" type="ORF">JHU38_01365</name>
</gene>
<accession>A0ABS3M2M8</accession>
<comment type="caution">
    <text evidence="1">The sequence shown here is derived from an EMBL/GenBank/DDBJ whole genome shotgun (WGS) entry which is preliminary data.</text>
</comment>
<evidence type="ECO:0000313" key="1">
    <source>
        <dbReference type="EMBL" id="MBO1362443.1"/>
    </source>
</evidence>
<name>A0ABS3M2M8_9BACT</name>
<dbReference type="Proteomes" id="UP000664265">
    <property type="component" value="Unassembled WGS sequence"/>
</dbReference>
<keyword evidence="2" id="KW-1185">Reference proteome</keyword>
<dbReference type="RefSeq" id="WP_107582475.1">
    <property type="nucleotide sequence ID" value="NZ_JAERMS010000002.1"/>
</dbReference>
<sequence length="132" mass="15398">MYKHLLLIVSTLFLAACGHESLEDRASRESSEFTEKYCPTPVSNNTRTDSVVFDKQTRTYTYYCSFSDMFDDSDVINRFHSKIRDGLSQGIIDNTNLKVYKDAGFNFEYVCHSTREPKKILFRAVFTKKDYQ</sequence>
<dbReference type="PROSITE" id="PS51257">
    <property type="entry name" value="PROKAR_LIPOPROTEIN"/>
    <property type="match status" value="1"/>
</dbReference>
<organism evidence="1 2">
    <name type="scientific">Prevotella illustrans</name>
    <dbReference type="NCBI Taxonomy" id="2800387"/>
    <lineage>
        <taxon>Bacteria</taxon>
        <taxon>Pseudomonadati</taxon>
        <taxon>Bacteroidota</taxon>
        <taxon>Bacteroidia</taxon>
        <taxon>Bacteroidales</taxon>
        <taxon>Prevotellaceae</taxon>
        <taxon>Prevotella</taxon>
    </lineage>
</organism>
<dbReference type="EMBL" id="JAERMS010000002">
    <property type="protein sequence ID" value="MBO1362443.1"/>
    <property type="molecule type" value="Genomic_DNA"/>
</dbReference>
<proteinExistence type="predicted"/>
<evidence type="ECO:0000313" key="2">
    <source>
        <dbReference type="Proteomes" id="UP000664265"/>
    </source>
</evidence>